<evidence type="ECO:0000313" key="6">
    <source>
        <dbReference type="Proteomes" id="UP000253498"/>
    </source>
</evidence>
<dbReference type="PROSITE" id="PS50943">
    <property type="entry name" value="HTH_CROC1"/>
    <property type="match status" value="1"/>
</dbReference>
<comment type="caution">
    <text evidence="5">The sequence shown here is derived from an EMBL/GenBank/DDBJ whole genome shotgun (WGS) entry which is preliminary data.</text>
</comment>
<dbReference type="InterPro" id="IPR010982">
    <property type="entry name" value="Lambda_DNA-bd_dom_sf"/>
</dbReference>
<dbReference type="SUPFAM" id="SSF51306">
    <property type="entry name" value="LexA/Signal peptidase"/>
    <property type="match status" value="1"/>
</dbReference>
<dbReference type="CDD" id="cd06462">
    <property type="entry name" value="Peptidase_S24_S26"/>
    <property type="match status" value="1"/>
</dbReference>
<evidence type="ECO:0000256" key="2">
    <source>
        <dbReference type="ARBA" id="ARBA00023125"/>
    </source>
</evidence>
<feature type="domain" description="HTH cro/C1-type" evidence="4">
    <location>
        <begin position="26"/>
        <end position="73"/>
    </location>
</feature>
<dbReference type="Gene3D" id="1.10.260.40">
    <property type="entry name" value="lambda repressor-like DNA-binding domains"/>
    <property type="match status" value="1"/>
</dbReference>
<proteinExistence type="predicted"/>
<dbReference type="AlphaFoldDB" id="A0AB37IDQ5"/>
<dbReference type="EMBL" id="LESJ01000004">
    <property type="protein sequence ID" value="RBT69488.1"/>
    <property type="molecule type" value="Genomic_DNA"/>
</dbReference>
<evidence type="ECO:0000313" key="5">
    <source>
        <dbReference type="EMBL" id="RBT69488.1"/>
    </source>
</evidence>
<keyword evidence="3" id="KW-0804">Transcription</keyword>
<dbReference type="InterPro" id="IPR015927">
    <property type="entry name" value="Peptidase_S24_S26A/B/C"/>
</dbReference>
<dbReference type="SMART" id="SM00530">
    <property type="entry name" value="HTH_XRE"/>
    <property type="match status" value="1"/>
</dbReference>
<gene>
    <name evidence="5" type="ORF">EB03_01158</name>
</gene>
<dbReference type="RefSeq" id="WP_069314773.1">
    <property type="nucleotide sequence ID" value="NZ_JADKZR010000014.1"/>
</dbReference>
<evidence type="ECO:0000256" key="3">
    <source>
        <dbReference type="ARBA" id="ARBA00023163"/>
    </source>
</evidence>
<dbReference type="Gene3D" id="2.10.109.10">
    <property type="entry name" value="Umud Fragment, subunit A"/>
    <property type="match status" value="1"/>
</dbReference>
<dbReference type="CDD" id="cd00093">
    <property type="entry name" value="HTH_XRE"/>
    <property type="match status" value="1"/>
</dbReference>
<dbReference type="InterPro" id="IPR001387">
    <property type="entry name" value="Cro/C1-type_HTH"/>
</dbReference>
<keyword evidence="1" id="KW-0805">Transcription regulation</keyword>
<dbReference type="SUPFAM" id="SSF47413">
    <property type="entry name" value="lambda repressor-like DNA-binding domains"/>
    <property type="match status" value="1"/>
</dbReference>
<organism evidence="5 6">
    <name type="scientific">Enterococcus hirae</name>
    <dbReference type="NCBI Taxonomy" id="1354"/>
    <lineage>
        <taxon>Bacteria</taxon>
        <taxon>Bacillati</taxon>
        <taxon>Bacillota</taxon>
        <taxon>Bacilli</taxon>
        <taxon>Lactobacillales</taxon>
        <taxon>Enterococcaceae</taxon>
        <taxon>Enterococcus</taxon>
    </lineage>
</organism>
<sequence>MARPPLNNFEKQLRKEISENLKKVTRGKTQAQISQMTGIPASTISGYFSQRSTIKEENVKKIAKAFGVSEIDIDPRFAHNYDFLRLKKDVMDELSSGKKFNENDFLQLAKKTSALGVSLNQMKTERGNNITAVYHDTHDYNFFDTSVAAGIPSSVEAFDQDHIEQIAIPDYAMGKYAGYQDVFFTKVNGDSMNNVIPNGSLIAVKKVMSCEELKDGDIVVFSNDNEFSVKRYINDQQNKRIIFRPDSSNISFTDIVVNYDDTKYVQIYGKVVVYIVQL</sequence>
<name>A0AB37IDQ5_ENTHR</name>
<dbReference type="Pfam" id="PF00717">
    <property type="entry name" value="Peptidase_S24"/>
    <property type="match status" value="1"/>
</dbReference>
<reference evidence="5 6" key="1">
    <citation type="submission" date="2015-06" db="EMBL/GenBank/DDBJ databases">
        <title>The Genome Sequence of Enterococcus hirae 88EA1.</title>
        <authorList>
            <consortium name="The Broad Institute Genomics Platform"/>
            <consortium name="The Broad Institute Genome Sequencing Center for Infectious Disease"/>
            <person name="Earl A.M."/>
            <person name="Van Tyne D."/>
            <person name="Lebreton F."/>
            <person name="Saavedra J.T."/>
            <person name="Gilmore M.S."/>
            <person name="Manson McGuire A."/>
            <person name="Clock S."/>
            <person name="Crupain M."/>
            <person name="Rangan U."/>
            <person name="Young S."/>
            <person name="Abouelleil A."/>
            <person name="Cao P."/>
            <person name="Chapman S.B."/>
            <person name="Griggs A."/>
            <person name="Priest M."/>
            <person name="Shea T."/>
            <person name="Wortman J."/>
            <person name="Nusbaum C."/>
            <person name="Birren B."/>
        </authorList>
    </citation>
    <scope>NUCLEOTIDE SEQUENCE [LARGE SCALE GENOMIC DNA]</scope>
    <source>
        <strain evidence="5 6">88EA1</strain>
    </source>
</reference>
<dbReference type="PANTHER" id="PTHR40661">
    <property type="match status" value="1"/>
</dbReference>
<keyword evidence="2" id="KW-0238">DNA-binding</keyword>
<evidence type="ECO:0000256" key="1">
    <source>
        <dbReference type="ARBA" id="ARBA00023015"/>
    </source>
</evidence>
<dbReference type="Proteomes" id="UP000253498">
    <property type="component" value="Unassembled WGS sequence"/>
</dbReference>
<accession>A0AB37IDQ5</accession>
<evidence type="ECO:0000259" key="4">
    <source>
        <dbReference type="PROSITE" id="PS50943"/>
    </source>
</evidence>
<dbReference type="Pfam" id="PF01381">
    <property type="entry name" value="HTH_3"/>
    <property type="match status" value="1"/>
</dbReference>
<dbReference type="GO" id="GO:0003677">
    <property type="term" value="F:DNA binding"/>
    <property type="evidence" value="ECO:0007669"/>
    <property type="project" value="UniProtKB-KW"/>
</dbReference>
<dbReference type="InterPro" id="IPR036286">
    <property type="entry name" value="LexA/Signal_pep-like_sf"/>
</dbReference>
<protein>
    <recommendedName>
        <fullName evidence="4">HTH cro/C1-type domain-containing protein</fullName>
    </recommendedName>
</protein>
<dbReference type="PANTHER" id="PTHR40661:SF1">
    <property type="entry name" value="HTH CRO_C1-TYPE DOMAIN-CONTAINING PROTEIN"/>
    <property type="match status" value="1"/>
</dbReference>